<reference evidence="1 2" key="1">
    <citation type="submission" date="2022-11" db="EMBL/GenBank/DDBJ databases">
        <title>Host association and intracellularity evolved multiple times independently in the Rickettsiales.</title>
        <authorList>
            <person name="Castelli M."/>
            <person name="Nardi T."/>
            <person name="Gammuto L."/>
            <person name="Bellinzona G."/>
            <person name="Sabaneyeva E."/>
            <person name="Potekhin A."/>
            <person name="Serra V."/>
            <person name="Petroni G."/>
            <person name="Sassera D."/>
        </authorList>
    </citation>
    <scope>NUCLEOTIDE SEQUENCE [LARGE SCALE GENOMIC DNA]</scope>
    <source>
        <strain evidence="1 2">NDG2</strain>
        <plasmid evidence="1 2">unnamed1</plasmid>
    </source>
</reference>
<organism evidence="1 2">
    <name type="scientific">Candidatus Bandiella euplotis</name>
    <dbReference type="NCBI Taxonomy" id="1664265"/>
    <lineage>
        <taxon>Bacteria</taxon>
        <taxon>Pseudomonadati</taxon>
        <taxon>Pseudomonadota</taxon>
        <taxon>Alphaproteobacteria</taxon>
        <taxon>Rickettsiales</taxon>
        <taxon>Candidatus Midichloriaceae</taxon>
        <taxon>Candidatus Bandiella</taxon>
    </lineage>
</organism>
<keyword evidence="2" id="KW-1185">Reference proteome</keyword>
<geneLocation type="plasmid" evidence="1 2">
    <name>unnamed1</name>
</geneLocation>
<sequence length="59" mass="6992">MGSEIIYSFVINENKKFMRSYRVVFESYEGKNDVKRIVLTEGKVEKVRDVFNLGFSHKE</sequence>
<name>A0ABZ0UMS9_9RICK</name>
<keyword evidence="1" id="KW-0614">Plasmid</keyword>
<protein>
    <submittedName>
        <fullName evidence="1">Uncharacterized protein</fullName>
    </submittedName>
</protein>
<accession>A0ABZ0UMS9</accession>
<proteinExistence type="predicted"/>
<dbReference type="EMBL" id="CP110821">
    <property type="protein sequence ID" value="WPX97448.1"/>
    <property type="molecule type" value="Genomic_DNA"/>
</dbReference>
<evidence type="ECO:0000313" key="2">
    <source>
        <dbReference type="Proteomes" id="UP001327219"/>
    </source>
</evidence>
<dbReference type="Proteomes" id="UP001327219">
    <property type="component" value="Plasmid unnamed1"/>
</dbReference>
<evidence type="ECO:0000313" key="1">
    <source>
        <dbReference type="EMBL" id="WPX97448.1"/>
    </source>
</evidence>
<gene>
    <name evidence="1" type="ORF">Bandiella_01606</name>
</gene>